<proteinExistence type="predicted"/>
<dbReference type="Pfam" id="PF13620">
    <property type="entry name" value="CarboxypepD_reg"/>
    <property type="match status" value="1"/>
</dbReference>
<dbReference type="EMBL" id="DTDJ01000011">
    <property type="protein sequence ID" value="HGL16871.1"/>
    <property type="molecule type" value="Genomic_DNA"/>
</dbReference>
<dbReference type="PROSITE" id="PS01068">
    <property type="entry name" value="OMPA_1"/>
    <property type="match status" value="1"/>
</dbReference>
<dbReference type="InterPro" id="IPR043781">
    <property type="entry name" value="DUF5723"/>
</dbReference>
<keyword evidence="3" id="KW-0998">Cell outer membrane</keyword>
<evidence type="ECO:0000256" key="1">
    <source>
        <dbReference type="ARBA" id="ARBA00004442"/>
    </source>
</evidence>
<dbReference type="InterPro" id="IPR006664">
    <property type="entry name" value="OMP_bac"/>
</dbReference>
<feature type="domain" description="OmpA-like" evidence="5">
    <location>
        <begin position="677"/>
        <end position="796"/>
    </location>
</feature>
<dbReference type="InterPro" id="IPR006690">
    <property type="entry name" value="OMPA-like_CS"/>
</dbReference>
<evidence type="ECO:0000259" key="5">
    <source>
        <dbReference type="PROSITE" id="PS51123"/>
    </source>
</evidence>
<dbReference type="Gene3D" id="3.30.1330.60">
    <property type="entry name" value="OmpA-like domain"/>
    <property type="match status" value="1"/>
</dbReference>
<dbReference type="CDD" id="cd07185">
    <property type="entry name" value="OmpA_C-like"/>
    <property type="match status" value="1"/>
</dbReference>
<dbReference type="Pfam" id="PF00691">
    <property type="entry name" value="OmpA"/>
    <property type="match status" value="1"/>
</dbReference>
<dbReference type="InterPro" id="IPR036737">
    <property type="entry name" value="OmpA-like_sf"/>
</dbReference>
<name>A0A7V4E4P0_UNCW3</name>
<reference evidence="6" key="1">
    <citation type="journal article" date="2020" name="mSystems">
        <title>Genome- and Community-Level Interaction Insights into Carbon Utilization and Element Cycling Functions of Hydrothermarchaeota in Hydrothermal Sediment.</title>
        <authorList>
            <person name="Zhou Z."/>
            <person name="Liu Y."/>
            <person name="Xu W."/>
            <person name="Pan J."/>
            <person name="Luo Z.H."/>
            <person name="Li M."/>
        </authorList>
    </citation>
    <scope>NUCLEOTIDE SEQUENCE [LARGE SCALE GENOMIC DNA]</scope>
    <source>
        <strain evidence="6">SpSt-69</strain>
    </source>
</reference>
<dbReference type="GO" id="GO:0009279">
    <property type="term" value="C:cell outer membrane"/>
    <property type="evidence" value="ECO:0007669"/>
    <property type="project" value="UniProtKB-SubCell"/>
</dbReference>
<dbReference type="Pfam" id="PF18990">
    <property type="entry name" value="DUF5723"/>
    <property type="match status" value="1"/>
</dbReference>
<comment type="subcellular location">
    <subcellularLocation>
        <location evidence="1">Cell outer membrane</location>
    </subcellularLocation>
</comment>
<dbReference type="InterPro" id="IPR006665">
    <property type="entry name" value="OmpA-like"/>
</dbReference>
<dbReference type="PANTHER" id="PTHR30329">
    <property type="entry name" value="STATOR ELEMENT OF FLAGELLAR MOTOR COMPLEX"/>
    <property type="match status" value="1"/>
</dbReference>
<dbReference type="PRINTS" id="PR01021">
    <property type="entry name" value="OMPADOMAIN"/>
</dbReference>
<dbReference type="SUPFAM" id="SSF103088">
    <property type="entry name" value="OmpA-like"/>
    <property type="match status" value="1"/>
</dbReference>
<protein>
    <recommendedName>
        <fullName evidence="5">OmpA-like domain-containing protein</fullName>
    </recommendedName>
</protein>
<dbReference type="SUPFAM" id="SSF49464">
    <property type="entry name" value="Carboxypeptidase regulatory domain-like"/>
    <property type="match status" value="3"/>
</dbReference>
<comment type="caution">
    <text evidence="6">The sequence shown here is derived from an EMBL/GenBank/DDBJ whole genome shotgun (WGS) entry which is preliminary data.</text>
</comment>
<dbReference type="InterPro" id="IPR008969">
    <property type="entry name" value="CarboxyPept-like_regulatory"/>
</dbReference>
<evidence type="ECO:0000256" key="4">
    <source>
        <dbReference type="PROSITE-ProRule" id="PRU00473"/>
    </source>
</evidence>
<dbReference type="InterPro" id="IPR050330">
    <property type="entry name" value="Bact_OuterMem_StrucFunc"/>
</dbReference>
<accession>A0A7V4E4P0</accession>
<gene>
    <name evidence="6" type="ORF">ENU66_00800</name>
</gene>
<evidence type="ECO:0000256" key="2">
    <source>
        <dbReference type="ARBA" id="ARBA00023136"/>
    </source>
</evidence>
<dbReference type="PROSITE" id="PS51123">
    <property type="entry name" value="OMPA_2"/>
    <property type="match status" value="1"/>
</dbReference>
<evidence type="ECO:0000313" key="6">
    <source>
        <dbReference type="EMBL" id="HGL16871.1"/>
    </source>
</evidence>
<evidence type="ECO:0000256" key="3">
    <source>
        <dbReference type="ARBA" id="ARBA00023237"/>
    </source>
</evidence>
<sequence>MKRLFAILFLVNLTWAYPLISFNGEWYGTTGHFGPYSVFHSPQNLAGKYNPSFVLMLPYLHTGFNNNLISLDFYNRLAPMDTITDEFKQDILEKIGESFEVSQYSSVMPFGLSIGPIGIASRVVEGAKVNVPKDLFRIALYGVQVNNSYDFSNLSAEAISYVQNTLGFGIKERIGNKKVYFGLSGSYILGLGYAKITSRTGRVEVSDTTIVVKDTVDFMYSVPAFVFRLDDFEPKDLTSFAGYGYSVTFGTAVELTPRFTLGLTAENLLSNIRWSSDSSFTGIAAINSTEFNLYDLYSADSIKEIFTDTLERNAGSFNTKLPLILRLSGRYDFYRAPFRFYFDLEQGFRNTALSSTKPRLSLAMELNTFLPILLGATFGGGQRPSFSLGTGFQLPFMFINAGISNQGGFVSSAEGLSATVTAGLRIPIVQRLKGTIIDSTTGTPLIAKVTVEGEDGKVKSVTAKEDGTFNVKVPWGWTKVSIHAENYTSKDTVFFIDKKEEVKATFYLKPLVGELVVTVTDFVTGLPKAYVQVIVFDETGRADTLLTDSLGKVSKKYLEGVYSIKVEEANYKPIYETFDIKPLEVTTKNFTIVPVEGEIIGRVIDAKTLSPLLATVEIYDSTGNLIETMNTSEKGEFSLRLKEGLYKVKAQAEKYIPYETNFVIEGGKKTTKDIALLKKKMVFTFRNIYFEFNKADIKPESYPVLDSIALFLKEYPNVKVEIGGHTDSRGSDAYNLKLSQARANAVREYLIKVHNISPDRLIAKGYGERRLVVYPEKTEEDYQMNRRVEFTILGTIE</sequence>
<dbReference type="AlphaFoldDB" id="A0A7V4E4P0"/>
<dbReference type="Gene3D" id="2.60.40.1120">
    <property type="entry name" value="Carboxypeptidase-like, regulatory domain"/>
    <property type="match status" value="3"/>
</dbReference>
<dbReference type="PANTHER" id="PTHR30329:SF21">
    <property type="entry name" value="LIPOPROTEIN YIAD-RELATED"/>
    <property type="match status" value="1"/>
</dbReference>
<organism evidence="6">
    <name type="scientific">candidate division WOR-3 bacterium</name>
    <dbReference type="NCBI Taxonomy" id="2052148"/>
    <lineage>
        <taxon>Bacteria</taxon>
        <taxon>Bacteria division WOR-3</taxon>
    </lineage>
</organism>
<keyword evidence="2 4" id="KW-0472">Membrane</keyword>